<feature type="domain" description="SPOR" evidence="2">
    <location>
        <begin position="103"/>
        <end position="184"/>
    </location>
</feature>
<dbReference type="Pfam" id="PF05036">
    <property type="entry name" value="SPOR"/>
    <property type="match status" value="1"/>
</dbReference>
<dbReference type="InterPro" id="IPR036680">
    <property type="entry name" value="SPOR-like_sf"/>
</dbReference>
<keyword evidence="4" id="KW-1185">Reference proteome</keyword>
<comment type="caution">
    <text evidence="3">The sequence shown here is derived from an EMBL/GenBank/DDBJ whole genome shotgun (WGS) entry which is preliminary data.</text>
</comment>
<proteinExistence type="predicted"/>
<organism evidence="3 4">
    <name type="scientific">Commensalibacter intestini</name>
    <dbReference type="NCBI Taxonomy" id="479936"/>
    <lineage>
        <taxon>Bacteria</taxon>
        <taxon>Pseudomonadati</taxon>
        <taxon>Pseudomonadota</taxon>
        <taxon>Alphaproteobacteria</taxon>
        <taxon>Acetobacterales</taxon>
        <taxon>Acetobacteraceae</taxon>
    </lineage>
</organism>
<keyword evidence="1" id="KW-0732">Signal</keyword>
<protein>
    <recommendedName>
        <fullName evidence="2">SPOR domain-containing protein</fullName>
    </recommendedName>
</protein>
<evidence type="ECO:0000313" key="3">
    <source>
        <dbReference type="EMBL" id="OUI78155.1"/>
    </source>
</evidence>
<sequence length="184" mass="19264">MVFINKSLTAYPLSLIRLLPLALLLCVTACGGKKDDYASKPVTIAPSEREIPSSNPNEPPIIILSPTSGDAGYTPASATISRHTKKKVISAPAAPSYTPQTSSASGKNYGVQIGAFSSSALANRAASQARQGASQLSSAKTQIDTISKSDKTLYRVKLTGVSENTAAQACSELTHKQIPCIVTR</sequence>
<accession>A0A251ZU29</accession>
<name>A0A251ZU29_9PROT</name>
<dbReference type="GO" id="GO:0042834">
    <property type="term" value="F:peptidoglycan binding"/>
    <property type="evidence" value="ECO:0007669"/>
    <property type="project" value="InterPro"/>
</dbReference>
<dbReference type="EMBL" id="JOPB01000007">
    <property type="protein sequence ID" value="OUI78155.1"/>
    <property type="molecule type" value="Genomic_DNA"/>
</dbReference>
<reference evidence="4" key="1">
    <citation type="submission" date="2014-06" db="EMBL/GenBank/DDBJ databases">
        <authorList>
            <person name="Winans N.J."/>
            <person name="Newell P.D."/>
            <person name="Douglas A.E."/>
        </authorList>
    </citation>
    <scope>NUCLEOTIDE SEQUENCE [LARGE SCALE GENOMIC DNA]</scope>
    <source>
        <strain evidence="4">DmL_052</strain>
    </source>
</reference>
<dbReference type="PROSITE" id="PS51724">
    <property type="entry name" value="SPOR"/>
    <property type="match status" value="1"/>
</dbReference>
<dbReference type="Gene3D" id="3.30.70.1070">
    <property type="entry name" value="Sporulation related repeat"/>
    <property type="match status" value="1"/>
</dbReference>
<gene>
    <name evidence="3" type="ORF">HK18_08870</name>
</gene>
<evidence type="ECO:0000259" key="2">
    <source>
        <dbReference type="PROSITE" id="PS51724"/>
    </source>
</evidence>
<evidence type="ECO:0000256" key="1">
    <source>
        <dbReference type="SAM" id="SignalP"/>
    </source>
</evidence>
<feature type="chain" id="PRO_5011631220" description="SPOR domain-containing protein" evidence="1">
    <location>
        <begin position="30"/>
        <end position="184"/>
    </location>
</feature>
<dbReference type="SUPFAM" id="SSF110997">
    <property type="entry name" value="Sporulation related repeat"/>
    <property type="match status" value="1"/>
</dbReference>
<dbReference type="RefSeq" id="WP_008853381.1">
    <property type="nucleotide sequence ID" value="NZ_JOPB01000007.1"/>
</dbReference>
<evidence type="ECO:0000313" key="4">
    <source>
        <dbReference type="Proteomes" id="UP000194946"/>
    </source>
</evidence>
<feature type="signal peptide" evidence="1">
    <location>
        <begin position="1"/>
        <end position="29"/>
    </location>
</feature>
<dbReference type="InterPro" id="IPR007730">
    <property type="entry name" value="SPOR-like_dom"/>
</dbReference>
<dbReference type="Proteomes" id="UP000194946">
    <property type="component" value="Unassembled WGS sequence"/>
</dbReference>
<dbReference type="AlphaFoldDB" id="A0A251ZU29"/>